<dbReference type="Proteomes" id="UP000490535">
    <property type="component" value="Unassembled WGS sequence"/>
</dbReference>
<accession>A0A833UTK4</accession>
<dbReference type="AlphaFoldDB" id="A0A833UTK4"/>
<dbReference type="EMBL" id="WNDP01000078">
    <property type="protein sequence ID" value="KAF1023428.1"/>
    <property type="molecule type" value="Genomic_DNA"/>
</dbReference>
<proteinExistence type="predicted"/>
<sequence>MQQSHLESKAETNVYKGLPNSNIIAFEYNSILPVNLSGNEEVSGWLLNSSTNSNTITNGSLFAPLSNKDGLKLVLVGLGNPTPLYQSLESINGEENRIGIYVNKQTKQIGYILNGVNKGYKWSFSTPFNDIGFILMNGFTGFASNSPKIGSEVTMELITDHSKLQYQYPSGTTDICGNTI</sequence>
<comment type="caution">
    <text evidence="1">The sequence shown here is derived from an EMBL/GenBank/DDBJ whole genome shotgun (WGS) entry which is preliminary data.</text>
</comment>
<gene>
    <name evidence="1" type="ORF">GAK29_02958</name>
</gene>
<organism evidence="1 2">
    <name type="scientific">Acinetobacter bereziniae</name>
    <name type="common">Acinetobacter genomosp. 10</name>
    <dbReference type="NCBI Taxonomy" id="106648"/>
    <lineage>
        <taxon>Bacteria</taxon>
        <taxon>Pseudomonadati</taxon>
        <taxon>Pseudomonadota</taxon>
        <taxon>Gammaproteobacteria</taxon>
        <taxon>Moraxellales</taxon>
        <taxon>Moraxellaceae</taxon>
        <taxon>Acinetobacter</taxon>
    </lineage>
</organism>
<evidence type="ECO:0008006" key="3">
    <source>
        <dbReference type="Google" id="ProtNLM"/>
    </source>
</evidence>
<dbReference type="InterPro" id="IPR032620">
    <property type="entry name" value="DUF4882"/>
</dbReference>
<protein>
    <recommendedName>
        <fullName evidence="3">DUF4882 domain-containing protein</fullName>
    </recommendedName>
</protein>
<reference evidence="2" key="1">
    <citation type="journal article" date="2020" name="MBio">
        <title>Horizontal gene transfer to a defensive symbiont with a reduced genome amongst a multipartite beetle microbiome.</title>
        <authorList>
            <person name="Waterworth S.C."/>
            <person name="Florez L.V."/>
            <person name="Rees E.R."/>
            <person name="Hertweck C."/>
            <person name="Kaltenpoth M."/>
            <person name="Kwan J.C."/>
        </authorList>
    </citation>
    <scope>NUCLEOTIDE SEQUENCE [LARGE SCALE GENOMIC DNA]</scope>
</reference>
<dbReference type="Pfam" id="PF16223">
    <property type="entry name" value="DUF4882"/>
    <property type="match status" value="1"/>
</dbReference>
<evidence type="ECO:0000313" key="2">
    <source>
        <dbReference type="Proteomes" id="UP000490535"/>
    </source>
</evidence>
<name>A0A833UTK4_ACIBZ</name>
<evidence type="ECO:0000313" key="1">
    <source>
        <dbReference type="EMBL" id="KAF1023428.1"/>
    </source>
</evidence>